<dbReference type="Pfam" id="PF00535">
    <property type="entry name" value="Glycos_transf_2"/>
    <property type="match status" value="1"/>
</dbReference>
<evidence type="ECO:0000256" key="2">
    <source>
        <dbReference type="ARBA" id="ARBA00022475"/>
    </source>
</evidence>
<evidence type="ECO:0000256" key="4">
    <source>
        <dbReference type="ARBA" id="ARBA00022679"/>
    </source>
</evidence>
<dbReference type="GO" id="GO:0016757">
    <property type="term" value="F:glycosyltransferase activity"/>
    <property type="evidence" value="ECO:0007669"/>
    <property type="project" value="UniProtKB-KW"/>
</dbReference>
<dbReference type="InterPro" id="IPR029044">
    <property type="entry name" value="Nucleotide-diphossugar_trans"/>
</dbReference>
<keyword evidence="5" id="KW-0472">Membrane</keyword>
<keyword evidence="2" id="KW-1003">Cell membrane</keyword>
<gene>
    <name evidence="7" type="ORF">COT89_01400</name>
</gene>
<proteinExistence type="predicted"/>
<name>A0A2H0VG35_9BACT</name>
<dbReference type="SUPFAM" id="SSF53448">
    <property type="entry name" value="Nucleotide-diphospho-sugar transferases"/>
    <property type="match status" value="1"/>
</dbReference>
<accession>A0A2H0VG35</accession>
<evidence type="ECO:0000313" key="7">
    <source>
        <dbReference type="EMBL" id="PIR98075.1"/>
    </source>
</evidence>
<reference evidence="8" key="1">
    <citation type="submission" date="2017-09" db="EMBL/GenBank/DDBJ databases">
        <title>Depth-based differentiation of microbial function through sediment-hosted aquifers and enrichment of novel symbionts in the deep terrestrial subsurface.</title>
        <authorList>
            <person name="Probst A.J."/>
            <person name="Ladd B."/>
            <person name="Jarett J.K."/>
            <person name="Geller-Mcgrath D.E."/>
            <person name="Sieber C.M.K."/>
            <person name="Emerson J.B."/>
            <person name="Anantharaman K."/>
            <person name="Thomas B.C."/>
            <person name="Malmstrom R."/>
            <person name="Stieglmeier M."/>
            <person name="Klingl A."/>
            <person name="Woyke T."/>
            <person name="Ryan C.M."/>
            <person name="Banfield J.F."/>
        </authorList>
    </citation>
    <scope>NUCLEOTIDE SEQUENCE [LARGE SCALE GENOMIC DNA]</scope>
</reference>
<dbReference type="InterPro" id="IPR001173">
    <property type="entry name" value="Glyco_trans_2-like"/>
</dbReference>
<evidence type="ECO:0000259" key="6">
    <source>
        <dbReference type="Pfam" id="PF00535"/>
    </source>
</evidence>
<keyword evidence="3" id="KW-0328">Glycosyltransferase</keyword>
<dbReference type="Gene3D" id="3.90.550.10">
    <property type="entry name" value="Spore Coat Polysaccharide Biosynthesis Protein SpsA, Chain A"/>
    <property type="match status" value="1"/>
</dbReference>
<sequence>MRLSIVIPAHNEEQYIGECLDNICQNTIGDPRLLEIIVVDNASTDKTVEVASRRPGVSVIREDKKGVNYAREKGRVLARGDLVAFIDADTIISPTWLDVVYDSFTKDKEMVSLSGPTNLNNTSAIEDLAVETYWSMAVPAYRAIGYMAVGGNLIVKKEALEKIGGFNTNIAFYGDDADLARRLSKIGKVVFDKKLAVHTSDRRLRQEGVTKTLTNYIANYISVAVLKKPITKRYNDIR</sequence>
<keyword evidence="4" id="KW-0808">Transferase</keyword>
<dbReference type="AlphaFoldDB" id="A0A2H0VG35"/>
<dbReference type="EMBL" id="PFAH01000005">
    <property type="protein sequence ID" value="PIR98075.1"/>
    <property type="molecule type" value="Genomic_DNA"/>
</dbReference>
<evidence type="ECO:0000313" key="8">
    <source>
        <dbReference type="Proteomes" id="UP000231466"/>
    </source>
</evidence>
<organism evidence="7 8">
    <name type="scientific">Candidatus Colwellbacteria bacterium CG10_big_fil_rev_8_21_14_0_10_42_22</name>
    <dbReference type="NCBI Taxonomy" id="1974540"/>
    <lineage>
        <taxon>Bacteria</taxon>
        <taxon>Candidatus Colwelliibacteriota</taxon>
    </lineage>
</organism>
<dbReference type="PANTHER" id="PTHR43646:SF2">
    <property type="entry name" value="GLYCOSYLTRANSFERASE 2-LIKE DOMAIN-CONTAINING PROTEIN"/>
    <property type="match status" value="1"/>
</dbReference>
<evidence type="ECO:0000256" key="1">
    <source>
        <dbReference type="ARBA" id="ARBA00004236"/>
    </source>
</evidence>
<protein>
    <recommendedName>
        <fullName evidence="6">Glycosyltransferase 2-like domain-containing protein</fullName>
    </recommendedName>
</protein>
<dbReference type="PANTHER" id="PTHR43646">
    <property type="entry name" value="GLYCOSYLTRANSFERASE"/>
    <property type="match status" value="1"/>
</dbReference>
<dbReference type="GO" id="GO:0005886">
    <property type="term" value="C:plasma membrane"/>
    <property type="evidence" value="ECO:0007669"/>
    <property type="project" value="UniProtKB-SubCell"/>
</dbReference>
<dbReference type="CDD" id="cd00761">
    <property type="entry name" value="Glyco_tranf_GTA_type"/>
    <property type="match status" value="1"/>
</dbReference>
<evidence type="ECO:0000256" key="3">
    <source>
        <dbReference type="ARBA" id="ARBA00022676"/>
    </source>
</evidence>
<comment type="subcellular location">
    <subcellularLocation>
        <location evidence="1">Cell membrane</location>
    </subcellularLocation>
</comment>
<dbReference type="Proteomes" id="UP000231466">
    <property type="component" value="Unassembled WGS sequence"/>
</dbReference>
<comment type="caution">
    <text evidence="7">The sequence shown here is derived from an EMBL/GenBank/DDBJ whole genome shotgun (WGS) entry which is preliminary data.</text>
</comment>
<evidence type="ECO:0000256" key="5">
    <source>
        <dbReference type="ARBA" id="ARBA00023136"/>
    </source>
</evidence>
<feature type="domain" description="Glycosyltransferase 2-like" evidence="6">
    <location>
        <begin position="4"/>
        <end position="161"/>
    </location>
</feature>